<evidence type="ECO:0000313" key="3">
    <source>
        <dbReference type="Proteomes" id="UP000482671"/>
    </source>
</evidence>
<dbReference type="Proteomes" id="UP000482671">
    <property type="component" value="Unassembled WGS sequence"/>
</dbReference>
<dbReference type="InterPro" id="IPR046106">
    <property type="entry name" value="DUF6043"/>
</dbReference>
<sequence>MTESRLTYDQFKADILQWKNSHREEYNRFARLMTNGDERQYLSICRAIFKQLPKVKAEWELCWGDDSVENFDSISLLFSEESVPEQIVEAFQKQREENNSSDGISSSAWSKVKSFFRSKSKRHGIILSAPLVLSWLYYGKSFEAMVGMVSKQSANPKADRMDRQSCSWVAEQIIQVSIKNGFRTQADWDRYFSMNRAIENGTIGEWALQSATNENVTNNMTDEPEQQQQHTTKQANTEYFGDMPINDAPKSRGRQKAKEMPLVNYLNCANKDIVIDIIRKFISKYDTAAEQALTYYALNELGLLTDIGSAKEYATALIIQFDGVGGIKSESSYRQAIHLLTTTQHVMKNGVNRMCVMLNGDSCQALLSELKAELTEVVNR</sequence>
<proteinExistence type="predicted"/>
<comment type="caution">
    <text evidence="2">The sequence shown here is derived from an EMBL/GenBank/DDBJ whole genome shotgun (WGS) entry which is preliminary data.</text>
</comment>
<evidence type="ECO:0000256" key="1">
    <source>
        <dbReference type="SAM" id="MobiDB-lite"/>
    </source>
</evidence>
<feature type="compositionally biased region" description="Polar residues" evidence="1">
    <location>
        <begin position="221"/>
        <end position="237"/>
    </location>
</feature>
<protein>
    <submittedName>
        <fullName evidence="2">Uncharacterized protein</fullName>
    </submittedName>
</protein>
<dbReference type="Pfam" id="PF19509">
    <property type="entry name" value="DUF6043"/>
    <property type="match status" value="1"/>
</dbReference>
<gene>
    <name evidence="2" type="ORF">GME02_13675</name>
</gene>
<dbReference type="AlphaFoldDB" id="A0A9Q4RFJ5"/>
<name>A0A9Q4RFJ5_9BACT</name>
<dbReference type="RefSeq" id="WP_155162729.1">
    <property type="nucleotide sequence ID" value="NZ_WKLI01000016.1"/>
</dbReference>
<dbReference type="EMBL" id="WNDD01000014">
    <property type="protein sequence ID" value="MTV02676.1"/>
    <property type="molecule type" value="Genomic_DNA"/>
</dbReference>
<feature type="region of interest" description="Disordered" evidence="1">
    <location>
        <begin position="221"/>
        <end position="253"/>
    </location>
</feature>
<organism evidence="2 3">
    <name type="scientific">Parabacteroides merdae</name>
    <dbReference type="NCBI Taxonomy" id="46503"/>
    <lineage>
        <taxon>Bacteria</taxon>
        <taxon>Pseudomonadati</taxon>
        <taxon>Bacteroidota</taxon>
        <taxon>Bacteroidia</taxon>
        <taxon>Bacteroidales</taxon>
        <taxon>Tannerellaceae</taxon>
        <taxon>Parabacteroides</taxon>
    </lineage>
</organism>
<reference evidence="2 3" key="1">
    <citation type="journal article" date="2019" name="Nat. Med.">
        <title>A library of human gut bacterial isolates paired with longitudinal multiomics data enables mechanistic microbiome research.</title>
        <authorList>
            <person name="Poyet M."/>
            <person name="Groussin M."/>
            <person name="Gibbons S.M."/>
            <person name="Avila-Pacheco J."/>
            <person name="Jiang X."/>
            <person name="Kearney S.M."/>
            <person name="Perrotta A.R."/>
            <person name="Berdy B."/>
            <person name="Zhao S."/>
            <person name="Lieberman T.D."/>
            <person name="Swanson P.K."/>
            <person name="Smith M."/>
            <person name="Roesemann S."/>
            <person name="Alexander J.E."/>
            <person name="Rich S.A."/>
            <person name="Livny J."/>
            <person name="Vlamakis H."/>
            <person name="Clish C."/>
            <person name="Bullock K."/>
            <person name="Deik A."/>
            <person name="Scott J."/>
            <person name="Pierce K.A."/>
            <person name="Xavier R.J."/>
            <person name="Alm E.J."/>
        </authorList>
    </citation>
    <scope>NUCLEOTIDE SEQUENCE [LARGE SCALE GENOMIC DNA]</scope>
    <source>
        <strain evidence="2 3">BIOML-A11</strain>
    </source>
</reference>
<accession>A0A9Q4RFJ5</accession>
<evidence type="ECO:0000313" key="2">
    <source>
        <dbReference type="EMBL" id="MTV02676.1"/>
    </source>
</evidence>